<protein>
    <recommendedName>
        <fullName evidence="7">Pseudouridine synthase</fullName>
        <ecNumber evidence="7">5.4.99.-</ecNumber>
    </recommendedName>
</protein>
<dbReference type="InterPro" id="IPR050188">
    <property type="entry name" value="RluA_PseudoU_synthase"/>
</dbReference>
<evidence type="ECO:0000313" key="9">
    <source>
        <dbReference type="EMBL" id="KEO82040.1"/>
    </source>
</evidence>
<evidence type="ECO:0000313" key="10">
    <source>
        <dbReference type="Proteomes" id="UP000027931"/>
    </source>
</evidence>
<dbReference type="Pfam" id="PF01479">
    <property type="entry name" value="S4"/>
    <property type="match status" value="1"/>
</dbReference>
<dbReference type="CDD" id="cd02869">
    <property type="entry name" value="PseudoU_synth_RluA_like"/>
    <property type="match status" value="1"/>
</dbReference>
<dbReference type="OrthoDB" id="9807829at2"/>
<feature type="domain" description="RNA-binding S4" evidence="8">
    <location>
        <begin position="24"/>
        <end position="88"/>
    </location>
</feature>
<dbReference type="GO" id="GO:0003723">
    <property type="term" value="F:RNA binding"/>
    <property type="evidence" value="ECO:0007669"/>
    <property type="project" value="UniProtKB-KW"/>
</dbReference>
<dbReference type="AlphaFoldDB" id="A0A074LNF2"/>
<dbReference type="InterPro" id="IPR002942">
    <property type="entry name" value="S4_RNA-bd"/>
</dbReference>
<dbReference type="InterPro" id="IPR006225">
    <property type="entry name" value="PsdUridine_synth_RluC/D"/>
</dbReference>
<evidence type="ECO:0000256" key="5">
    <source>
        <dbReference type="PIRSR" id="PIRSR606225-1"/>
    </source>
</evidence>
<dbReference type="Pfam" id="PF00849">
    <property type="entry name" value="PseudoU_synth_2"/>
    <property type="match status" value="1"/>
</dbReference>
<dbReference type="Proteomes" id="UP000027931">
    <property type="component" value="Unassembled WGS sequence"/>
</dbReference>
<dbReference type="InterPro" id="IPR006224">
    <property type="entry name" value="PsdUridine_synth_RluA-like_CS"/>
</dbReference>
<keyword evidence="3 6" id="KW-0694">RNA-binding</keyword>
<dbReference type="GO" id="GO:0000455">
    <property type="term" value="P:enzyme-directed rRNA pseudouridine synthesis"/>
    <property type="evidence" value="ECO:0007669"/>
    <property type="project" value="UniProtKB-ARBA"/>
</dbReference>
<keyword evidence="10" id="KW-1185">Reference proteome</keyword>
<dbReference type="STRING" id="1157490.EL26_17895"/>
<reference evidence="9 10" key="1">
    <citation type="journal article" date="2013" name="Int. J. Syst. Evol. Microbiol.">
        <title>Tumebacillus flagellatus sp. nov., an alpha-amylase/pullulanase-producing bacterium isolated from cassava wastewater.</title>
        <authorList>
            <person name="Wang Q."/>
            <person name="Xie N."/>
            <person name="Qin Y."/>
            <person name="Shen N."/>
            <person name="Zhu J."/>
            <person name="Mi H."/>
            <person name="Huang R."/>
        </authorList>
    </citation>
    <scope>NUCLEOTIDE SEQUENCE [LARGE SCALE GENOMIC DNA]</scope>
    <source>
        <strain evidence="9 10">GST4</strain>
    </source>
</reference>
<evidence type="ECO:0000256" key="2">
    <source>
        <dbReference type="ARBA" id="ARBA00010876"/>
    </source>
</evidence>
<dbReference type="PANTHER" id="PTHR21600">
    <property type="entry name" value="MITOCHONDRIAL RNA PSEUDOURIDINE SYNTHASE"/>
    <property type="match status" value="1"/>
</dbReference>
<evidence type="ECO:0000256" key="3">
    <source>
        <dbReference type="ARBA" id="ARBA00022884"/>
    </source>
</evidence>
<keyword evidence="4 7" id="KW-0413">Isomerase</keyword>
<dbReference type="SUPFAM" id="SSF55174">
    <property type="entry name" value="Alpha-L RNA-binding motif"/>
    <property type="match status" value="1"/>
</dbReference>
<dbReference type="EC" id="5.4.99.-" evidence="7"/>
<comment type="catalytic activity">
    <reaction evidence="1 7">
        <text>a uridine in RNA = a pseudouridine in RNA</text>
        <dbReference type="Rhea" id="RHEA:48348"/>
        <dbReference type="Rhea" id="RHEA-COMP:12068"/>
        <dbReference type="Rhea" id="RHEA-COMP:12069"/>
        <dbReference type="ChEBI" id="CHEBI:65314"/>
        <dbReference type="ChEBI" id="CHEBI:65315"/>
    </reaction>
</comment>
<dbReference type="eggNOG" id="COG0564">
    <property type="taxonomic scope" value="Bacteria"/>
</dbReference>
<evidence type="ECO:0000259" key="8">
    <source>
        <dbReference type="SMART" id="SM00363"/>
    </source>
</evidence>
<feature type="active site" evidence="5">
    <location>
        <position position="147"/>
    </location>
</feature>
<dbReference type="InterPro" id="IPR036986">
    <property type="entry name" value="S4_RNA-bd_sf"/>
</dbReference>
<gene>
    <name evidence="9" type="ORF">EL26_17895</name>
</gene>
<evidence type="ECO:0000256" key="4">
    <source>
        <dbReference type="ARBA" id="ARBA00023235"/>
    </source>
</evidence>
<sequence length="317" mass="35825">MQQQHEDLELESLSWTVEEEQAGERVDKFLAERIPDVSRSQVQDLIDQEHVLVQDRKTKSNYKLKTGDVVSVTLPEPEVASIEPEDIPLDVRYEDSDVIVVNKPRGMVVHPAAGHYSGTLVNALMFHCKDLSGINGEVRPGIVHRIDKDTSGLLMAAKNDVAHRHLAEQLKEHTVTRKYVAVVHGVIQHDLGTVDAPIGRHPVHRQQQAVLREGGREAITHFQVLERLPKHTVVELKLETGRTHQIRVHMDFIGHPLVGDPKYGNQKRNRFGDIIEGQALHAQVLGFVHPRTGDYLEFSTDLPEELQNLIDFLRHDA</sequence>
<name>A0A074LNF2_9BACL</name>
<comment type="caution">
    <text evidence="9">The sequence shown here is derived from an EMBL/GenBank/DDBJ whole genome shotgun (WGS) entry which is preliminary data.</text>
</comment>
<dbReference type="PROSITE" id="PS01129">
    <property type="entry name" value="PSI_RLU"/>
    <property type="match status" value="1"/>
</dbReference>
<organism evidence="9 10">
    <name type="scientific">Tumebacillus flagellatus</name>
    <dbReference type="NCBI Taxonomy" id="1157490"/>
    <lineage>
        <taxon>Bacteria</taxon>
        <taxon>Bacillati</taxon>
        <taxon>Bacillota</taxon>
        <taxon>Bacilli</taxon>
        <taxon>Bacillales</taxon>
        <taxon>Alicyclobacillaceae</taxon>
        <taxon>Tumebacillus</taxon>
    </lineage>
</organism>
<dbReference type="Gene3D" id="3.30.2350.10">
    <property type="entry name" value="Pseudouridine synthase"/>
    <property type="match status" value="1"/>
</dbReference>
<dbReference type="InterPro" id="IPR006145">
    <property type="entry name" value="PsdUridine_synth_RsuA/RluA"/>
</dbReference>
<comment type="similarity">
    <text evidence="2 7">Belongs to the pseudouridine synthase RluA family.</text>
</comment>
<dbReference type="InterPro" id="IPR020103">
    <property type="entry name" value="PsdUridine_synth_cat_dom_sf"/>
</dbReference>
<dbReference type="RefSeq" id="WP_038091602.1">
    <property type="nucleotide sequence ID" value="NZ_JMIR01000029.1"/>
</dbReference>
<dbReference type="CDD" id="cd00165">
    <property type="entry name" value="S4"/>
    <property type="match status" value="1"/>
</dbReference>
<dbReference type="EMBL" id="JMIR01000029">
    <property type="protein sequence ID" value="KEO82040.1"/>
    <property type="molecule type" value="Genomic_DNA"/>
</dbReference>
<accession>A0A074LNF2</accession>
<evidence type="ECO:0000256" key="6">
    <source>
        <dbReference type="PROSITE-ProRule" id="PRU00182"/>
    </source>
</evidence>
<dbReference type="SMART" id="SM00363">
    <property type="entry name" value="S4"/>
    <property type="match status" value="1"/>
</dbReference>
<dbReference type="Gene3D" id="3.10.290.10">
    <property type="entry name" value="RNA-binding S4 domain"/>
    <property type="match status" value="1"/>
</dbReference>
<dbReference type="PANTHER" id="PTHR21600:SF44">
    <property type="entry name" value="RIBOSOMAL LARGE SUBUNIT PSEUDOURIDINE SYNTHASE D"/>
    <property type="match status" value="1"/>
</dbReference>
<evidence type="ECO:0000256" key="7">
    <source>
        <dbReference type="RuleBase" id="RU362028"/>
    </source>
</evidence>
<dbReference type="GO" id="GO:0120159">
    <property type="term" value="F:rRNA pseudouridine synthase activity"/>
    <property type="evidence" value="ECO:0007669"/>
    <property type="project" value="UniProtKB-ARBA"/>
</dbReference>
<comment type="function">
    <text evidence="7">Responsible for synthesis of pseudouridine from uracil.</text>
</comment>
<dbReference type="SUPFAM" id="SSF55120">
    <property type="entry name" value="Pseudouridine synthase"/>
    <property type="match status" value="1"/>
</dbReference>
<proteinExistence type="inferred from homology"/>
<dbReference type="PROSITE" id="PS50889">
    <property type="entry name" value="S4"/>
    <property type="match status" value="1"/>
</dbReference>
<dbReference type="FunFam" id="3.30.2350.10:FF:000006">
    <property type="entry name" value="Pseudouridine synthase"/>
    <property type="match status" value="1"/>
</dbReference>
<evidence type="ECO:0000256" key="1">
    <source>
        <dbReference type="ARBA" id="ARBA00000073"/>
    </source>
</evidence>
<dbReference type="NCBIfam" id="TIGR00005">
    <property type="entry name" value="rluA_subfam"/>
    <property type="match status" value="1"/>
</dbReference>